<gene>
    <name evidence="1" type="ORF">BSAL_53935</name>
</gene>
<proteinExistence type="predicted"/>
<dbReference type="VEuPathDB" id="TriTrypDB:BSAL_23305"/>
<keyword evidence="2" id="KW-1185">Reference proteome</keyword>
<protein>
    <submittedName>
        <fullName evidence="1">Uncharacterized protein</fullName>
    </submittedName>
</protein>
<evidence type="ECO:0000313" key="2">
    <source>
        <dbReference type="Proteomes" id="UP000051952"/>
    </source>
</evidence>
<reference evidence="2" key="1">
    <citation type="submission" date="2015-09" db="EMBL/GenBank/DDBJ databases">
        <authorList>
            <consortium name="Pathogen Informatics"/>
        </authorList>
    </citation>
    <scope>NUCLEOTIDE SEQUENCE [LARGE SCALE GENOMIC DNA]</scope>
    <source>
        <strain evidence="2">Lake Konstanz</strain>
    </source>
</reference>
<dbReference type="AlphaFoldDB" id="A0A0S4IIJ7"/>
<dbReference type="EMBL" id="CYKH01000117">
    <property type="protein sequence ID" value="CUE72131.1"/>
    <property type="molecule type" value="Genomic_DNA"/>
</dbReference>
<name>A0A0S4IIJ7_BODSA</name>
<sequence length="749" mass="84256">MTHDGTLNVINSDSKKPEGSFSVYSIPYDGNSVLSDSVAKFVLDALRAPALNDISKMSVHELIKSRHFYAEQKLHAPDVKVIYVASTRADFTPVSTRFVNYMHQRGFSSAMLINHEDESTWSKNPNIVILIGGESGIGKTLEMLTNFWNDTDLIVYIKFGGDLLAETNEKRDTAFKSFAAERVCKAIKATCRGLNDKLTAYKEATPFRVRICFDEMGDKPCATRACCAVGPKGIREALGWPENHVEVRVFAAGTGIGTAKNTGGSENHCFQLSILRAPRGSDLYWTLRKQVLKDTDKKLLKCRRAADHSETSDWFDRLKAAVTTVCDRWRSKQFQKRADAIRERNNALRKCFELAESNKDLMTEALFSAVESDTACVAALENPRVAALIVAQCQKVASAAVAGHVARGMSGFNVRHEVLQPVAEDFKTLNGLSVEPALREHVDSLWSHSGTSFSMRMRAVSLNTQQQFLMASRGVLVSNTTFVPVKEAEDRCYVQVRDTDGKLIGWNDPDNPGSLSHIACYHKEHGQYSISPAMVVLLLYLMASMFDDRFSDMGDMFERATAKTLFMAAQVFHGRSVKDLVDFIVGPFAIIGANALETLNLEQVIRFESLTLRLSGALNGDHVVNLLKRPHRLLLIITTPTATIRSNHPRKMAPTKIRHHLLRQLRQARSLERIKTGCRSNEWTNRSKNPHKKAPMTIRHHLLRRFRQLQLRSVQRFANHGRICHYFVKLVGSRSMLRLTHRPERERTT</sequence>
<organism evidence="1 2">
    <name type="scientific">Bodo saltans</name>
    <name type="common">Flagellated protozoan</name>
    <dbReference type="NCBI Taxonomy" id="75058"/>
    <lineage>
        <taxon>Eukaryota</taxon>
        <taxon>Discoba</taxon>
        <taxon>Euglenozoa</taxon>
        <taxon>Kinetoplastea</taxon>
        <taxon>Metakinetoplastina</taxon>
        <taxon>Eubodonida</taxon>
        <taxon>Bodonidae</taxon>
        <taxon>Bodo</taxon>
    </lineage>
</organism>
<accession>A0A0S4IIJ7</accession>
<dbReference type="Proteomes" id="UP000051952">
    <property type="component" value="Unassembled WGS sequence"/>
</dbReference>
<evidence type="ECO:0000313" key="1">
    <source>
        <dbReference type="EMBL" id="CUE72131.1"/>
    </source>
</evidence>